<organism evidence="1 2">
    <name type="scientific">Camellia lanceoleosa</name>
    <dbReference type="NCBI Taxonomy" id="1840588"/>
    <lineage>
        <taxon>Eukaryota</taxon>
        <taxon>Viridiplantae</taxon>
        <taxon>Streptophyta</taxon>
        <taxon>Embryophyta</taxon>
        <taxon>Tracheophyta</taxon>
        <taxon>Spermatophyta</taxon>
        <taxon>Magnoliopsida</taxon>
        <taxon>eudicotyledons</taxon>
        <taxon>Gunneridae</taxon>
        <taxon>Pentapetalae</taxon>
        <taxon>asterids</taxon>
        <taxon>Ericales</taxon>
        <taxon>Theaceae</taxon>
        <taxon>Camellia</taxon>
    </lineage>
</organism>
<sequence>MDSDVVVQEESAKKTGDDTKKQLFQRRIEESWSLAKEEAAKSKAAKDVMKDLTLKSDPDLVFGGITIVSEILRTIARGFVLDKMTNTIPNAFKERERQFEIDIRRAQGLEVKRMLEDGNCLFCAVADQLYGDSDAYDLIELKTAPADFLFPTTN</sequence>
<comment type="caution">
    <text evidence="1">The sequence shown here is derived from an EMBL/GenBank/DDBJ whole genome shotgun (WGS) entry which is preliminary data.</text>
</comment>
<dbReference type="Proteomes" id="UP001060215">
    <property type="component" value="Chromosome 13"/>
</dbReference>
<protein>
    <submittedName>
        <fullName evidence="1">OTU domain-containing protein 5</fullName>
    </submittedName>
</protein>
<gene>
    <name evidence="1" type="ORF">LOK49_LG12G00351</name>
</gene>
<accession>A0ACC0FQN9</accession>
<reference evidence="1 2" key="1">
    <citation type="journal article" date="2022" name="Plant J.">
        <title>Chromosome-level genome of Camellia lanceoleosa provides a valuable resource for understanding genome evolution and self-incompatibility.</title>
        <authorList>
            <person name="Gong W."/>
            <person name="Xiao S."/>
            <person name="Wang L."/>
            <person name="Liao Z."/>
            <person name="Chang Y."/>
            <person name="Mo W."/>
            <person name="Hu G."/>
            <person name="Li W."/>
            <person name="Zhao G."/>
            <person name="Zhu H."/>
            <person name="Hu X."/>
            <person name="Ji K."/>
            <person name="Xiang X."/>
            <person name="Song Q."/>
            <person name="Yuan D."/>
            <person name="Jin S."/>
            <person name="Zhang L."/>
        </authorList>
    </citation>
    <scope>NUCLEOTIDE SEQUENCE [LARGE SCALE GENOMIC DNA]</scope>
    <source>
        <strain evidence="1">SQ_2022a</strain>
    </source>
</reference>
<evidence type="ECO:0000313" key="2">
    <source>
        <dbReference type="Proteomes" id="UP001060215"/>
    </source>
</evidence>
<keyword evidence="2" id="KW-1185">Reference proteome</keyword>
<evidence type="ECO:0000313" key="1">
    <source>
        <dbReference type="EMBL" id="KAI7991070.1"/>
    </source>
</evidence>
<proteinExistence type="predicted"/>
<name>A0ACC0FQN9_9ERIC</name>
<dbReference type="EMBL" id="CM045770">
    <property type="protein sequence ID" value="KAI7991070.1"/>
    <property type="molecule type" value="Genomic_DNA"/>
</dbReference>